<comment type="caution">
    <text evidence="2">The sequence shown here is derived from an EMBL/GenBank/DDBJ whole genome shotgun (WGS) entry which is preliminary data.</text>
</comment>
<proteinExistence type="predicted"/>
<dbReference type="Pfam" id="PF05751">
    <property type="entry name" value="FixH"/>
    <property type="match status" value="1"/>
</dbReference>
<feature type="transmembrane region" description="Helical" evidence="1">
    <location>
        <begin position="7"/>
        <end position="26"/>
    </location>
</feature>
<keyword evidence="1" id="KW-1133">Transmembrane helix</keyword>
<evidence type="ECO:0000313" key="3">
    <source>
        <dbReference type="Proteomes" id="UP001165302"/>
    </source>
</evidence>
<keyword evidence="1" id="KW-0812">Transmembrane</keyword>
<dbReference type="Proteomes" id="UP001165302">
    <property type="component" value="Unassembled WGS sequence"/>
</dbReference>
<keyword evidence="3" id="KW-1185">Reference proteome</keyword>
<gene>
    <name evidence="2" type="ORF">IPZ78_13555</name>
</gene>
<keyword evidence="1" id="KW-0472">Membrane</keyword>
<evidence type="ECO:0000313" key="2">
    <source>
        <dbReference type="EMBL" id="MCA5006175.1"/>
    </source>
</evidence>
<accession>A0ABS7ZBA6</accession>
<protein>
    <submittedName>
        <fullName evidence="2">FixH family protein</fullName>
    </submittedName>
</protein>
<dbReference type="InterPro" id="IPR008620">
    <property type="entry name" value="FixH"/>
</dbReference>
<evidence type="ECO:0000256" key="1">
    <source>
        <dbReference type="SAM" id="Phobius"/>
    </source>
</evidence>
<name>A0ABS7ZBA6_9SPHI</name>
<organism evidence="2 3">
    <name type="scientific">Sphingobacterium bovistauri</name>
    <dbReference type="NCBI Taxonomy" id="2781959"/>
    <lineage>
        <taxon>Bacteria</taxon>
        <taxon>Pseudomonadati</taxon>
        <taxon>Bacteroidota</taxon>
        <taxon>Sphingobacteriia</taxon>
        <taxon>Sphingobacteriales</taxon>
        <taxon>Sphingobacteriaceae</taxon>
        <taxon>Sphingobacterium</taxon>
    </lineage>
</organism>
<reference evidence="2" key="1">
    <citation type="submission" date="2020-10" db="EMBL/GenBank/DDBJ databases">
        <authorList>
            <person name="Lu T."/>
            <person name="Wang Q."/>
            <person name="Han X."/>
        </authorList>
    </citation>
    <scope>NUCLEOTIDE SEQUENCE</scope>
    <source>
        <strain evidence="2">WQ 366</strain>
    </source>
</reference>
<dbReference type="EMBL" id="JADEYP010000028">
    <property type="protein sequence ID" value="MCA5006175.1"/>
    <property type="molecule type" value="Genomic_DNA"/>
</dbReference>
<sequence>MNWGSKIIVGLASFILFIVGTGIYMVTKDSDTLIDEDYYENSLDYDKVYNSKQNLIDDNAKPNVSVRSDTLFIQFVATVNKGSLIFKRPSDGTLDKQLPLFTSTSEYKLNISSFAKGNWSLEISWNQGGKAYYHNQPLYIQ</sequence>
<dbReference type="RefSeq" id="WP_225554537.1">
    <property type="nucleotide sequence ID" value="NZ_JADEYP010000028.1"/>
</dbReference>